<keyword evidence="5" id="KW-0645">Protease</keyword>
<dbReference type="Pfam" id="PF00326">
    <property type="entry name" value="Peptidase_S9"/>
    <property type="match status" value="1"/>
</dbReference>
<evidence type="ECO:0000256" key="3">
    <source>
        <dbReference type="ARBA" id="ARBA00012062"/>
    </source>
</evidence>
<dbReference type="InterPro" id="IPR001375">
    <property type="entry name" value="Peptidase_S9_cat"/>
</dbReference>
<dbReference type="InterPro" id="IPR050278">
    <property type="entry name" value="Serine_Prot_S9B/DPPIV"/>
</dbReference>
<dbReference type="SUPFAM" id="SSF53474">
    <property type="entry name" value="alpha/beta-Hydrolases"/>
    <property type="match status" value="1"/>
</dbReference>
<proteinExistence type="inferred from homology"/>
<feature type="domain" description="Dipeptidyl peptidase 8 /9 ,N-terminal" evidence="11">
    <location>
        <begin position="27"/>
        <end position="136"/>
    </location>
</feature>
<evidence type="ECO:0000256" key="2">
    <source>
        <dbReference type="ARBA" id="ARBA00010036"/>
    </source>
</evidence>
<keyword evidence="7" id="KW-0720">Serine protease</keyword>
<dbReference type="FunFam" id="3.40.50.1820:FF:000016">
    <property type="entry name" value="Dipeptidyl peptidase 8-like isoform"/>
    <property type="match status" value="1"/>
</dbReference>
<feature type="domain" description="Peptidase S9 prolyl oligopeptidase catalytic" evidence="9">
    <location>
        <begin position="651"/>
        <end position="852"/>
    </location>
</feature>
<dbReference type="GO" id="GO:0006508">
    <property type="term" value="P:proteolysis"/>
    <property type="evidence" value="ECO:0007669"/>
    <property type="project" value="UniProtKB-KW"/>
</dbReference>
<dbReference type="SUPFAM" id="SSF82171">
    <property type="entry name" value="DPP6 N-terminal domain-like"/>
    <property type="match status" value="1"/>
</dbReference>
<dbReference type="Pfam" id="PF19520">
    <property type="entry name" value="Dpp_8_9_N"/>
    <property type="match status" value="1"/>
</dbReference>
<dbReference type="PANTHER" id="PTHR11731:SF193">
    <property type="entry name" value="DIPEPTIDYL PEPTIDASE 9"/>
    <property type="match status" value="1"/>
</dbReference>
<dbReference type="Gene3D" id="3.40.50.1820">
    <property type="entry name" value="alpha/beta hydrolase"/>
    <property type="match status" value="1"/>
</dbReference>
<dbReference type="EC" id="3.4.14.5" evidence="3"/>
<keyword evidence="13" id="KW-1185">Reference proteome</keyword>
<keyword evidence="4" id="KW-0031">Aminopeptidase</keyword>
<comment type="catalytic activity">
    <reaction evidence="1">
        <text>Release of an N-terminal dipeptide, Xaa-Yaa-|-Zaa-, from a polypeptide, preferentially when Yaa is Pro, provided Zaa is neither Pro nor hydroxyproline.</text>
        <dbReference type="EC" id="3.4.14.5"/>
    </reaction>
</comment>
<evidence type="ECO:0000256" key="5">
    <source>
        <dbReference type="ARBA" id="ARBA00022670"/>
    </source>
</evidence>
<dbReference type="InterPro" id="IPR002469">
    <property type="entry name" value="Peptidase_S9B_N"/>
</dbReference>
<dbReference type="RefSeq" id="XP_038058451.1">
    <property type="nucleotide sequence ID" value="XM_038202523.1"/>
</dbReference>
<dbReference type="Pfam" id="PF00930">
    <property type="entry name" value="DPPIV_N"/>
    <property type="match status" value="1"/>
</dbReference>
<dbReference type="GO" id="GO:0008236">
    <property type="term" value="F:serine-type peptidase activity"/>
    <property type="evidence" value="ECO:0007669"/>
    <property type="project" value="UniProtKB-KW"/>
</dbReference>
<evidence type="ECO:0000256" key="7">
    <source>
        <dbReference type="ARBA" id="ARBA00022825"/>
    </source>
</evidence>
<name>A0A914A4X8_PATMI</name>
<evidence type="ECO:0000313" key="12">
    <source>
        <dbReference type="EnsemblMetazoa" id="XP_038058451.1"/>
    </source>
</evidence>
<accession>A0A914A4X8</accession>
<evidence type="ECO:0000256" key="1">
    <source>
        <dbReference type="ARBA" id="ARBA00001257"/>
    </source>
</evidence>
<dbReference type="OMA" id="VTHMTPQ"/>
<dbReference type="InterPro" id="IPR045785">
    <property type="entry name" value="Dpp_8/9_N"/>
</dbReference>
<dbReference type="InterPro" id="IPR029058">
    <property type="entry name" value="AB_hydrolase_fold"/>
</dbReference>
<dbReference type="Proteomes" id="UP000887568">
    <property type="component" value="Unplaced"/>
</dbReference>
<evidence type="ECO:0000259" key="11">
    <source>
        <dbReference type="Pfam" id="PF19520"/>
    </source>
</evidence>
<dbReference type="GO" id="GO:0008239">
    <property type="term" value="F:dipeptidyl-peptidase activity"/>
    <property type="evidence" value="ECO:0007669"/>
    <property type="project" value="UniProtKB-EC"/>
</dbReference>
<organism evidence="12 13">
    <name type="scientific">Patiria miniata</name>
    <name type="common">Bat star</name>
    <name type="synonym">Asterina miniata</name>
    <dbReference type="NCBI Taxonomy" id="46514"/>
    <lineage>
        <taxon>Eukaryota</taxon>
        <taxon>Metazoa</taxon>
        <taxon>Echinodermata</taxon>
        <taxon>Eleutherozoa</taxon>
        <taxon>Asterozoa</taxon>
        <taxon>Asteroidea</taxon>
        <taxon>Valvatacea</taxon>
        <taxon>Valvatida</taxon>
        <taxon>Asterinidae</taxon>
        <taxon>Patiria</taxon>
    </lineage>
</organism>
<evidence type="ECO:0000256" key="8">
    <source>
        <dbReference type="SAM" id="MobiDB-lite"/>
    </source>
</evidence>
<dbReference type="EnsemblMetazoa" id="XM_038202523.1">
    <property type="protein sequence ID" value="XP_038058451.1"/>
    <property type="gene ID" value="LOC119729780"/>
</dbReference>
<evidence type="ECO:0000256" key="6">
    <source>
        <dbReference type="ARBA" id="ARBA00022801"/>
    </source>
</evidence>
<dbReference type="AlphaFoldDB" id="A0A914A4X8"/>
<evidence type="ECO:0000313" key="13">
    <source>
        <dbReference type="Proteomes" id="UP000887568"/>
    </source>
</evidence>
<protein>
    <recommendedName>
        <fullName evidence="3">dipeptidyl-peptidase IV</fullName>
        <ecNumber evidence="3">3.4.14.5</ecNumber>
    </recommendedName>
</protein>
<dbReference type="Gene3D" id="2.140.10.30">
    <property type="entry name" value="Dipeptidylpeptidase IV, N-terminal domain"/>
    <property type="match status" value="1"/>
</dbReference>
<dbReference type="PANTHER" id="PTHR11731">
    <property type="entry name" value="PROTEASE FAMILY S9B,C DIPEPTIDYL-PEPTIDASE IV-RELATED"/>
    <property type="match status" value="1"/>
</dbReference>
<evidence type="ECO:0000259" key="10">
    <source>
        <dbReference type="Pfam" id="PF00930"/>
    </source>
</evidence>
<sequence>MATGPTATSMPDSSLSHPQHTSCREVKRSWYDFHSTVKATRRLQTTLSNRVPSEFTFQTMPTVEGVRTRLYFLGVPPGNRENTLLYSDLPDDASLASDSLSLEPLPWNPLLVPFRGLNHMGFSKEEQLLRERKRLGMYGITTYEFDPESGKFLFPANGSLFTCHDPMLTNQPVFPREVVSQCQGVRMDPKFCPFNSGLVSFINNSDLWVTNTNTGEERRLTFAHKGLPNIAEDPKSAGVATYIIQEEFDRYTGYWWQPQPTGVVPGTGKVRILYEEVDESDVEILHIVNSSYGEHGVDDYRYPRSGTTNAKVTLKLVEFSVDTEGKITDVIDKQLSEPLTKHFPWVEYIVRVGWTPDGNNMWAQLLNRNQQSTAVILIPLQSFVAVSSDNEMQELGDGSTESSIRVLYEEHSDLWINVHDAIHFFPQTSPDEISFLWASEATGIRQLYFITSALQQPGAIPGNLKPAILQYKMLTSGKGEVIGQQLWVDEVSQLVYYKALHDTPLEEHMYVVSYQNHGPPVRLTELGYNIQTVVLSPDQRYMACVLSNLTTPPFSSIFRLSVTGSQPLSMDAKPVCSLLPASAVAPTCIPPELFSYTSSATGEDMYGLLYRPHTVPDPSQPPCQQHPTVLFVYGGPQIQLVTNSYKGVRLLRLQTLASLGYAVVVVDSRGSSRRGLKFEGVLKNQLGSVEIEDQVEGLHYIAAKTGIIDLSRVAIHGWSYGGYLSLVGLAKKPGVFKVAIAGAPVTCWREYDTGYTERYMDTPINNPAGYAAGSVLNMAKHFPEEENRLLIVHGLIDENVHFVHTSLLVDELIKHCKPYQLQIYPRERHGIRRPEASEHYETMLLSWLQAHL</sequence>
<dbReference type="FunFam" id="2.140.10.30:FF:000002">
    <property type="entry name" value="Dipeptidyl peptidase 8-like isoform"/>
    <property type="match status" value="1"/>
</dbReference>
<feature type="region of interest" description="Disordered" evidence="8">
    <location>
        <begin position="1"/>
        <end position="21"/>
    </location>
</feature>
<feature type="domain" description="Dipeptidylpeptidase IV N-terminal" evidence="10">
    <location>
        <begin position="177"/>
        <end position="553"/>
    </location>
</feature>
<reference evidence="12" key="1">
    <citation type="submission" date="2022-11" db="UniProtKB">
        <authorList>
            <consortium name="EnsemblMetazoa"/>
        </authorList>
    </citation>
    <scope>IDENTIFICATION</scope>
</reference>
<comment type="similarity">
    <text evidence="2">Belongs to the peptidase S9B family. DPPIV subfamily.</text>
</comment>
<keyword evidence="6" id="KW-0378">Hydrolase</keyword>
<dbReference type="GO" id="GO:0004177">
    <property type="term" value="F:aminopeptidase activity"/>
    <property type="evidence" value="ECO:0007669"/>
    <property type="project" value="UniProtKB-KW"/>
</dbReference>
<dbReference type="OrthoDB" id="16520at2759"/>
<evidence type="ECO:0000256" key="4">
    <source>
        <dbReference type="ARBA" id="ARBA00022438"/>
    </source>
</evidence>
<evidence type="ECO:0000259" key="9">
    <source>
        <dbReference type="Pfam" id="PF00326"/>
    </source>
</evidence>
<dbReference type="GeneID" id="119729780"/>